<proteinExistence type="inferred from homology"/>
<keyword evidence="4" id="KW-1185">Reference proteome</keyword>
<dbReference type="Gene3D" id="3.40.50.300">
    <property type="entry name" value="P-loop containing nucleotide triphosphate hydrolases"/>
    <property type="match status" value="1"/>
</dbReference>
<reference evidence="5" key="1">
    <citation type="submission" date="2022-11" db="UniProtKB">
        <authorList>
            <consortium name="WormBaseParasite"/>
        </authorList>
    </citation>
    <scope>IDENTIFICATION</scope>
</reference>
<comment type="pathway">
    <text evidence="1">tRNA modification; 5-methoxycarbonylmethyl-2-thiouridine-tRNA biosynthesis.</text>
</comment>
<dbReference type="InterPro" id="IPR027417">
    <property type="entry name" value="P-loop_NTPase"/>
</dbReference>
<organism evidence="4 5">
    <name type="scientific">Acrobeloides nanus</name>
    <dbReference type="NCBI Taxonomy" id="290746"/>
    <lineage>
        <taxon>Eukaryota</taxon>
        <taxon>Metazoa</taxon>
        <taxon>Ecdysozoa</taxon>
        <taxon>Nematoda</taxon>
        <taxon>Chromadorea</taxon>
        <taxon>Rhabditida</taxon>
        <taxon>Tylenchina</taxon>
        <taxon>Cephalobomorpha</taxon>
        <taxon>Cephaloboidea</taxon>
        <taxon>Cephalobidae</taxon>
        <taxon>Acrobeloides</taxon>
    </lineage>
</organism>
<name>A0A914E1I4_9BILA</name>
<dbReference type="WBParaSite" id="ACRNAN_scaffold4978.g14529.t1">
    <property type="protein sequence ID" value="ACRNAN_scaffold4978.g14529.t1"/>
    <property type="gene ID" value="ACRNAN_scaffold4978.g14529"/>
</dbReference>
<comment type="similarity">
    <text evidence="2">Belongs to the ELP6 family.</text>
</comment>
<dbReference type="GO" id="GO:0002098">
    <property type="term" value="P:tRNA wobble uridine modification"/>
    <property type="evidence" value="ECO:0007669"/>
    <property type="project" value="InterPro"/>
</dbReference>
<dbReference type="Proteomes" id="UP000887540">
    <property type="component" value="Unplaced"/>
</dbReference>
<sequence>MDLLRINAGKLAIRIEPSLQFVTFKEFLSNALEDGPASLMSLFQRIQELIRNNPSSSKSLLIFDDLSAFSSLGYSSAQTLRCLQKLRKMLPCESLVVFASHNDDFARFTNTFDFCIEISLIGTGLGKGVTGKLEIAQRKLPFESLPLKTVYHYLLGERSVNMFLMGSAQAAFI</sequence>
<dbReference type="PANTHER" id="PTHR16184">
    <property type="entry name" value="ELONGATOR COMPLEX PROTEIN 6"/>
    <property type="match status" value="1"/>
</dbReference>
<evidence type="ECO:0000256" key="3">
    <source>
        <dbReference type="ARBA" id="ARBA00020263"/>
    </source>
</evidence>
<dbReference type="PANTHER" id="PTHR16184:SF6">
    <property type="entry name" value="ELONGATOR COMPLEX PROTEIN 6"/>
    <property type="match status" value="1"/>
</dbReference>
<evidence type="ECO:0000313" key="4">
    <source>
        <dbReference type="Proteomes" id="UP000887540"/>
    </source>
</evidence>
<dbReference type="AlphaFoldDB" id="A0A914E1I4"/>
<accession>A0A914E1I4</accession>
<evidence type="ECO:0000313" key="5">
    <source>
        <dbReference type="WBParaSite" id="ACRNAN_scaffold4978.g14529.t1"/>
    </source>
</evidence>
<evidence type="ECO:0000256" key="2">
    <source>
        <dbReference type="ARBA" id="ARBA00008837"/>
    </source>
</evidence>
<dbReference type="InterPro" id="IPR018627">
    <property type="entry name" value="ELP6"/>
</dbReference>
<evidence type="ECO:0000256" key="1">
    <source>
        <dbReference type="ARBA" id="ARBA00005043"/>
    </source>
</evidence>
<dbReference type="GO" id="GO:0033588">
    <property type="term" value="C:elongator holoenzyme complex"/>
    <property type="evidence" value="ECO:0007669"/>
    <property type="project" value="InterPro"/>
</dbReference>
<protein>
    <recommendedName>
        <fullName evidence="3">Elongator complex protein 6</fullName>
    </recommendedName>
</protein>